<dbReference type="InterPro" id="IPR011009">
    <property type="entry name" value="Kinase-like_dom_sf"/>
</dbReference>
<evidence type="ECO:0000256" key="4">
    <source>
        <dbReference type="ARBA" id="ARBA00022840"/>
    </source>
</evidence>
<evidence type="ECO:0000256" key="1">
    <source>
        <dbReference type="ARBA" id="ARBA00022679"/>
    </source>
</evidence>
<gene>
    <name evidence="7" type="ORF">MIZ03_3380</name>
</gene>
<dbReference type="GO" id="GO:0016301">
    <property type="term" value="F:kinase activity"/>
    <property type="evidence" value="ECO:0007669"/>
    <property type="project" value="UniProtKB-KW"/>
</dbReference>
<dbReference type="Gene3D" id="1.10.3210.10">
    <property type="entry name" value="Hypothetical protein af1432"/>
    <property type="match status" value="1"/>
</dbReference>
<dbReference type="EMBL" id="AP024238">
    <property type="protein sequence ID" value="BCO28474.1"/>
    <property type="molecule type" value="Genomic_DNA"/>
</dbReference>
<feature type="domain" description="Protein kinase" evidence="5">
    <location>
        <begin position="28"/>
        <end position="288"/>
    </location>
</feature>
<name>A0ABN6DC10_9BURK</name>
<dbReference type="Pfam" id="PF08668">
    <property type="entry name" value="HDOD"/>
    <property type="match status" value="1"/>
</dbReference>
<dbReference type="InterPro" id="IPR000719">
    <property type="entry name" value="Prot_kinase_dom"/>
</dbReference>
<dbReference type="InterPro" id="IPR013976">
    <property type="entry name" value="HDOD"/>
</dbReference>
<dbReference type="Gene3D" id="3.30.200.20">
    <property type="entry name" value="Phosphorylase Kinase, domain 1"/>
    <property type="match status" value="1"/>
</dbReference>
<dbReference type="PROSITE" id="PS00108">
    <property type="entry name" value="PROTEIN_KINASE_ST"/>
    <property type="match status" value="1"/>
</dbReference>
<dbReference type="Gene3D" id="3.30.450.40">
    <property type="match status" value="1"/>
</dbReference>
<proteinExistence type="predicted"/>
<dbReference type="InterPro" id="IPR029016">
    <property type="entry name" value="GAF-like_dom_sf"/>
</dbReference>
<dbReference type="SUPFAM" id="SSF56112">
    <property type="entry name" value="Protein kinase-like (PK-like)"/>
    <property type="match status" value="1"/>
</dbReference>
<dbReference type="PANTHER" id="PTHR43289:SF34">
    <property type="entry name" value="SERINE_THREONINE-PROTEIN KINASE YBDM-RELATED"/>
    <property type="match status" value="1"/>
</dbReference>
<evidence type="ECO:0000259" key="6">
    <source>
        <dbReference type="PROSITE" id="PS51833"/>
    </source>
</evidence>
<dbReference type="PANTHER" id="PTHR43289">
    <property type="entry name" value="MITOGEN-ACTIVATED PROTEIN KINASE KINASE KINASE 20-RELATED"/>
    <property type="match status" value="1"/>
</dbReference>
<sequence length="826" mass="89626">MPDFSPLSTLKRMASGAQLAAPGTLGRFELRRLLGQGAQSKVWLAFDPRLEREVAIKLMKPMRASDTSGLEQWLSEARTVSRLTHPNIVPVFEADVQDQQPFLVFEYVAGQTLAQLLASQGALPVTQAVALMVDVLGALVAAHAAGVVHRDLKPSNVMLDASGRARVMDFGIAQRISADPSSTGAGMAGTPAYMAPEAARGAPVSPSMDVFSAGLMLAELLWGKPLQPEQDAYRAIYRAAFQNLELPAALFDRLDDELKAVVLRALNSKAEQRYPSSEVFLAALQAWQSHLAAATPAEASAGNNSTLEFLLRRMRNKTDFPALSESVVRIQSMATSEKESISSITNEILKDVALTNKLLRLVNSAHYARGNSIGTVSRAVQLVGFNGIRNMALSLVLLEHMQDKTSAHLLREEFLRGLMAGSIAAELATTSDEGEEAFIGALFQNLGRMLTQFYFPEEAAGIRALVHAPHHAVSEEAASIRVLGMSFEALGMGVARSWGLPESIQRCIQLPAGDPPSRVPTEALSRLRWAARAANDMADGMMHADPEHVQLVLDAAAKKFNKALGMSVSQVKAATTTARRKLVDLADAMDLRVRKNSPAAHLLINPPEDDELHVEYTQRDHDALFSSELQATEVARAPVRHSAHSEAKQAVDQVAQTLTAGVQDITNAMVEEFKLSDVVRMILEAMFRALAFHRIIFCMRDPKTDTLTGRFGLGAGVEGVVKSFCVPLSGVTVPDLFATICAKGADTLISDARDPRLASRLPSWYIKFFNAPTFLILPLVLKGRPFGLIYADMAEIGGLKLGEKELALLRTLRNQAVMAFRQSQSS</sequence>
<evidence type="ECO:0000256" key="3">
    <source>
        <dbReference type="ARBA" id="ARBA00022777"/>
    </source>
</evidence>
<keyword evidence="4" id="KW-0067">ATP-binding</keyword>
<organism evidence="7 8">
    <name type="scientific">Rhodoferax lithotrophicus</name>
    <dbReference type="NCBI Taxonomy" id="2798804"/>
    <lineage>
        <taxon>Bacteria</taxon>
        <taxon>Pseudomonadati</taxon>
        <taxon>Pseudomonadota</taxon>
        <taxon>Betaproteobacteria</taxon>
        <taxon>Burkholderiales</taxon>
        <taxon>Comamonadaceae</taxon>
        <taxon>Rhodoferax</taxon>
    </lineage>
</organism>
<dbReference type="InterPro" id="IPR008271">
    <property type="entry name" value="Ser/Thr_kinase_AS"/>
</dbReference>
<dbReference type="SMART" id="SM00220">
    <property type="entry name" value="S_TKc"/>
    <property type="match status" value="1"/>
</dbReference>
<dbReference type="SUPFAM" id="SSF55781">
    <property type="entry name" value="GAF domain-like"/>
    <property type="match status" value="1"/>
</dbReference>
<feature type="domain" description="HDOD" evidence="6">
    <location>
        <begin position="320"/>
        <end position="514"/>
    </location>
</feature>
<keyword evidence="8" id="KW-1185">Reference proteome</keyword>
<keyword evidence="3 7" id="KW-0418">Kinase</keyword>
<dbReference type="RefSeq" id="WP_223904425.1">
    <property type="nucleotide sequence ID" value="NZ_AP024238.1"/>
</dbReference>
<dbReference type="PROSITE" id="PS50011">
    <property type="entry name" value="PROTEIN_KINASE_DOM"/>
    <property type="match status" value="1"/>
</dbReference>
<evidence type="ECO:0000259" key="5">
    <source>
        <dbReference type="PROSITE" id="PS50011"/>
    </source>
</evidence>
<dbReference type="Proteomes" id="UP000824366">
    <property type="component" value="Chromosome"/>
</dbReference>
<keyword evidence="2" id="KW-0547">Nucleotide-binding</keyword>
<evidence type="ECO:0000313" key="7">
    <source>
        <dbReference type="EMBL" id="BCO28474.1"/>
    </source>
</evidence>
<dbReference type="Gene3D" id="1.10.510.10">
    <property type="entry name" value="Transferase(Phosphotransferase) domain 1"/>
    <property type="match status" value="1"/>
</dbReference>
<dbReference type="PROSITE" id="PS51833">
    <property type="entry name" value="HDOD"/>
    <property type="match status" value="1"/>
</dbReference>
<evidence type="ECO:0000256" key="2">
    <source>
        <dbReference type="ARBA" id="ARBA00022741"/>
    </source>
</evidence>
<dbReference type="SUPFAM" id="SSF109604">
    <property type="entry name" value="HD-domain/PDEase-like"/>
    <property type="match status" value="1"/>
</dbReference>
<keyword evidence="1" id="KW-0808">Transferase</keyword>
<dbReference type="CDD" id="cd14014">
    <property type="entry name" value="STKc_PknB_like"/>
    <property type="match status" value="1"/>
</dbReference>
<protein>
    <submittedName>
        <fullName evidence="7">Serine/threonine-protein kinase PknD</fullName>
    </submittedName>
</protein>
<accession>A0ABN6DC10</accession>
<reference evidence="7 8" key="1">
    <citation type="journal article" date="2021" name="Microbiol. Spectr.">
        <title>A Single Bacterium Capable of Oxidation and Reduction of Iron at Circumneutral pH.</title>
        <authorList>
            <person name="Kato S."/>
            <person name="Ohkuma M."/>
        </authorList>
    </citation>
    <scope>NUCLEOTIDE SEQUENCE [LARGE SCALE GENOMIC DNA]</scope>
    <source>
        <strain evidence="7 8">MIZ03</strain>
    </source>
</reference>
<dbReference type="Pfam" id="PF00069">
    <property type="entry name" value="Pkinase"/>
    <property type="match status" value="1"/>
</dbReference>
<evidence type="ECO:0000313" key="8">
    <source>
        <dbReference type="Proteomes" id="UP000824366"/>
    </source>
</evidence>